<protein>
    <recommendedName>
        <fullName evidence="1">Glycerol-3-phosphate dehydrogenase NAD-dependent N-terminal domain-containing protein</fullName>
    </recommendedName>
</protein>
<gene>
    <name evidence="2" type="ORF">METZ01_LOCUS206283</name>
</gene>
<evidence type="ECO:0000259" key="1">
    <source>
        <dbReference type="Pfam" id="PF01210"/>
    </source>
</evidence>
<dbReference type="SUPFAM" id="SSF51735">
    <property type="entry name" value="NAD(P)-binding Rossmann-fold domains"/>
    <property type="match status" value="1"/>
</dbReference>
<dbReference type="InterPro" id="IPR011128">
    <property type="entry name" value="G3P_DH_NAD-dep_N"/>
</dbReference>
<dbReference type="InterPro" id="IPR036291">
    <property type="entry name" value="NAD(P)-bd_dom_sf"/>
</dbReference>
<dbReference type="GO" id="GO:0016616">
    <property type="term" value="F:oxidoreductase activity, acting on the CH-OH group of donors, NAD or NADP as acceptor"/>
    <property type="evidence" value="ECO:0007669"/>
    <property type="project" value="InterPro"/>
</dbReference>
<dbReference type="Gene3D" id="3.40.50.720">
    <property type="entry name" value="NAD(P)-binding Rossmann-like Domain"/>
    <property type="match status" value="1"/>
</dbReference>
<organism evidence="2">
    <name type="scientific">marine metagenome</name>
    <dbReference type="NCBI Taxonomy" id="408172"/>
    <lineage>
        <taxon>unclassified sequences</taxon>
        <taxon>metagenomes</taxon>
        <taxon>ecological metagenomes</taxon>
    </lineage>
</organism>
<dbReference type="Pfam" id="PF01210">
    <property type="entry name" value="NAD_Gly3P_dh_N"/>
    <property type="match status" value="1"/>
</dbReference>
<dbReference type="EMBL" id="UINC01045993">
    <property type="protein sequence ID" value="SVB53429.1"/>
    <property type="molecule type" value="Genomic_DNA"/>
</dbReference>
<dbReference type="GO" id="GO:0046168">
    <property type="term" value="P:glycerol-3-phosphate catabolic process"/>
    <property type="evidence" value="ECO:0007669"/>
    <property type="project" value="InterPro"/>
</dbReference>
<proteinExistence type="predicted"/>
<dbReference type="GO" id="GO:0051287">
    <property type="term" value="F:NAD binding"/>
    <property type="evidence" value="ECO:0007669"/>
    <property type="project" value="InterPro"/>
</dbReference>
<evidence type="ECO:0000313" key="2">
    <source>
        <dbReference type="EMBL" id="SVB53429.1"/>
    </source>
</evidence>
<accession>A0A382EST8</accession>
<sequence length="53" mass="5457">MSRIGIIGAGAWGTSLASVLQRAGNDIVLQAHESETADSINVDHINGPFLPGV</sequence>
<reference evidence="2" key="1">
    <citation type="submission" date="2018-05" db="EMBL/GenBank/DDBJ databases">
        <authorList>
            <person name="Lanie J.A."/>
            <person name="Ng W.-L."/>
            <person name="Kazmierczak K.M."/>
            <person name="Andrzejewski T.M."/>
            <person name="Davidsen T.M."/>
            <person name="Wayne K.J."/>
            <person name="Tettelin H."/>
            <person name="Glass J.I."/>
            <person name="Rusch D."/>
            <person name="Podicherti R."/>
            <person name="Tsui H.-C.T."/>
            <person name="Winkler M.E."/>
        </authorList>
    </citation>
    <scope>NUCLEOTIDE SEQUENCE</scope>
</reference>
<name>A0A382EST8_9ZZZZ</name>
<feature type="non-terminal residue" evidence="2">
    <location>
        <position position="53"/>
    </location>
</feature>
<dbReference type="AlphaFoldDB" id="A0A382EST8"/>
<feature type="domain" description="Glycerol-3-phosphate dehydrogenase NAD-dependent N-terminal" evidence="1">
    <location>
        <begin position="4"/>
        <end position="53"/>
    </location>
</feature>